<keyword evidence="3" id="KW-1185">Reference proteome</keyword>
<dbReference type="GO" id="GO:0016491">
    <property type="term" value="F:oxidoreductase activity"/>
    <property type="evidence" value="ECO:0007669"/>
    <property type="project" value="UniProtKB-KW"/>
</dbReference>
<accession>A0A517ZK94</accession>
<dbReference type="PANTHER" id="PTHR34400">
    <property type="match status" value="1"/>
</dbReference>
<protein>
    <submittedName>
        <fullName evidence="2">Oxygen-dependent dichlorochromopyrrolate synthase</fullName>
        <ecNumber evidence="2">1.21.98.2</ecNumber>
    </submittedName>
</protein>
<dbReference type="Proteomes" id="UP000319383">
    <property type="component" value="Chromosome"/>
</dbReference>
<sequence>MKPIKVKRRVPPSIETPFDRCGKDETAHRAELIHHLEIALQLEHATIPPYLCALYSIKHGTNDAAADRILSVAKEEMLHMALVANLLLAIGGTPKMSASDFVLSYPGPLPESDGNVVVSLNCFSPKALESFLDIERPTPIDAEPQGRGYSSIGQFYASIKDELDYYCRKVQKNKFSELFIGNPDVQTPPEEYYSGGGEIVEVTDYDSARRAIKIIVDEGEGFGHTIFSGDHEQFGEEPDLAHFYKFNELLVGRRYLPTDSPDADPTGPQIAVDYSKNAVHHAEVLKDNGQTSLSPGVQEKLAEFQQTYSDLLRELELGFTSSKKVSEGQELGEKATHFREVGGLMFKVKYQMTALMHSSGGGIIPAFK</sequence>
<evidence type="ECO:0000313" key="3">
    <source>
        <dbReference type="Proteomes" id="UP000319383"/>
    </source>
</evidence>
<dbReference type="CDD" id="cd00657">
    <property type="entry name" value="Ferritin_like"/>
    <property type="match status" value="1"/>
</dbReference>
<dbReference type="InterPro" id="IPR009078">
    <property type="entry name" value="Ferritin-like_SF"/>
</dbReference>
<dbReference type="Pfam" id="PF12902">
    <property type="entry name" value="Ferritin-like"/>
    <property type="match status" value="1"/>
</dbReference>
<keyword evidence="2" id="KW-0560">Oxidoreductase</keyword>
<dbReference type="InterPro" id="IPR026820">
    <property type="entry name" value="VioB/RebD_dom"/>
</dbReference>
<evidence type="ECO:0000259" key="1">
    <source>
        <dbReference type="Pfam" id="PF12902"/>
    </source>
</evidence>
<dbReference type="SUPFAM" id="SSF47240">
    <property type="entry name" value="Ferritin-like"/>
    <property type="match status" value="1"/>
</dbReference>
<organism evidence="2 3">
    <name type="scientific">Symmachiella dynata</name>
    <dbReference type="NCBI Taxonomy" id="2527995"/>
    <lineage>
        <taxon>Bacteria</taxon>
        <taxon>Pseudomonadati</taxon>
        <taxon>Planctomycetota</taxon>
        <taxon>Planctomycetia</taxon>
        <taxon>Planctomycetales</taxon>
        <taxon>Planctomycetaceae</taxon>
        <taxon>Symmachiella</taxon>
    </lineage>
</organism>
<gene>
    <name evidence="2" type="primary">rebD</name>
    <name evidence="2" type="ORF">Mal52_13350</name>
</gene>
<dbReference type="AlphaFoldDB" id="A0A517ZK94"/>
<reference evidence="2 3" key="1">
    <citation type="submission" date="2019-02" db="EMBL/GenBank/DDBJ databases">
        <title>Deep-cultivation of Planctomycetes and their phenomic and genomic characterization uncovers novel biology.</title>
        <authorList>
            <person name="Wiegand S."/>
            <person name="Jogler M."/>
            <person name="Boedeker C."/>
            <person name="Pinto D."/>
            <person name="Vollmers J."/>
            <person name="Rivas-Marin E."/>
            <person name="Kohn T."/>
            <person name="Peeters S.H."/>
            <person name="Heuer A."/>
            <person name="Rast P."/>
            <person name="Oberbeckmann S."/>
            <person name="Bunk B."/>
            <person name="Jeske O."/>
            <person name="Meyerdierks A."/>
            <person name="Storesund J.E."/>
            <person name="Kallscheuer N."/>
            <person name="Luecker S."/>
            <person name="Lage O.M."/>
            <person name="Pohl T."/>
            <person name="Merkel B.J."/>
            <person name="Hornburger P."/>
            <person name="Mueller R.-W."/>
            <person name="Bruemmer F."/>
            <person name="Labrenz M."/>
            <person name="Spormann A.M."/>
            <person name="Op den Camp H."/>
            <person name="Overmann J."/>
            <person name="Amann R."/>
            <person name="Jetten M.S.M."/>
            <person name="Mascher T."/>
            <person name="Medema M.H."/>
            <person name="Devos D.P."/>
            <person name="Kaster A.-K."/>
            <person name="Ovreas L."/>
            <person name="Rohde M."/>
            <person name="Galperin M.Y."/>
            <person name="Jogler C."/>
        </authorList>
    </citation>
    <scope>NUCLEOTIDE SEQUENCE [LARGE SCALE GENOMIC DNA]</scope>
    <source>
        <strain evidence="2 3">Mal52</strain>
    </source>
</reference>
<proteinExistence type="predicted"/>
<dbReference type="KEGG" id="sdyn:Mal52_13350"/>
<dbReference type="Gene3D" id="1.20.1260.10">
    <property type="match status" value="1"/>
</dbReference>
<dbReference type="EMBL" id="CP036276">
    <property type="protein sequence ID" value="QDU42866.1"/>
    <property type="molecule type" value="Genomic_DNA"/>
</dbReference>
<dbReference type="PANTHER" id="PTHR34400:SF4">
    <property type="entry name" value="MEMBRANE PROTEIN"/>
    <property type="match status" value="1"/>
</dbReference>
<evidence type="ECO:0000313" key="2">
    <source>
        <dbReference type="EMBL" id="QDU42866.1"/>
    </source>
</evidence>
<feature type="domain" description="Iminophenyl-pyruvate dimer synthase" evidence="1">
    <location>
        <begin position="36"/>
        <end position="249"/>
    </location>
</feature>
<name>A0A517ZK94_9PLAN</name>
<dbReference type="InterPro" id="IPR012347">
    <property type="entry name" value="Ferritin-like"/>
</dbReference>
<dbReference type="EC" id="1.21.98.2" evidence="2"/>